<protein>
    <submittedName>
        <fullName evidence="1">Uncharacterized protein</fullName>
    </submittedName>
</protein>
<evidence type="ECO:0000313" key="2">
    <source>
        <dbReference type="Proteomes" id="UP000015102"/>
    </source>
</evidence>
<keyword evidence="2" id="KW-1185">Reference proteome</keyword>
<accession>T1H679</accession>
<dbReference type="HOGENOM" id="CLU_2270479_0_0_1"/>
<name>T1H679_MEGSC</name>
<organism evidence="1 2">
    <name type="scientific">Megaselia scalaris</name>
    <name type="common">Humpbacked fly</name>
    <name type="synonym">Phora scalaris</name>
    <dbReference type="NCBI Taxonomy" id="36166"/>
    <lineage>
        <taxon>Eukaryota</taxon>
        <taxon>Metazoa</taxon>
        <taxon>Ecdysozoa</taxon>
        <taxon>Arthropoda</taxon>
        <taxon>Hexapoda</taxon>
        <taxon>Insecta</taxon>
        <taxon>Pterygota</taxon>
        <taxon>Neoptera</taxon>
        <taxon>Endopterygota</taxon>
        <taxon>Diptera</taxon>
        <taxon>Brachycera</taxon>
        <taxon>Muscomorpha</taxon>
        <taxon>Platypezoidea</taxon>
        <taxon>Phoridae</taxon>
        <taxon>Megaseliini</taxon>
        <taxon>Megaselia</taxon>
    </lineage>
</organism>
<dbReference type="AlphaFoldDB" id="T1H679"/>
<evidence type="ECO:0000313" key="1">
    <source>
        <dbReference type="EnsemblMetazoa" id="MESCA012212-PA"/>
    </source>
</evidence>
<proteinExistence type="predicted"/>
<reference evidence="2" key="1">
    <citation type="submission" date="2013-02" db="EMBL/GenBank/DDBJ databases">
        <authorList>
            <person name="Hughes D."/>
        </authorList>
    </citation>
    <scope>NUCLEOTIDE SEQUENCE</scope>
    <source>
        <strain>Durham</strain>
        <strain evidence="2">NC isolate 2 -- Noor lab</strain>
    </source>
</reference>
<dbReference type="Proteomes" id="UP000015102">
    <property type="component" value="Unassembled WGS sequence"/>
</dbReference>
<dbReference type="EnsemblMetazoa" id="MESCA012212-RA">
    <property type="protein sequence ID" value="MESCA012212-PA"/>
    <property type="gene ID" value="MESCA012212"/>
</dbReference>
<reference evidence="1" key="2">
    <citation type="submission" date="2015-06" db="UniProtKB">
        <authorList>
            <consortium name="EnsemblMetazoa"/>
        </authorList>
    </citation>
    <scope>IDENTIFICATION</scope>
</reference>
<sequence length="103" mass="11810">IRLGQIKADLMKIHSYWRTAFNGNLMITKLRIPNAMIPNTNAIVTKNWTEINQPGTKYSHVVASGRISELVFWVHKVLETVFPQSHVFETASGLLIRLNPIRR</sequence>